<evidence type="ECO:0000259" key="1">
    <source>
        <dbReference type="Pfam" id="PF05239"/>
    </source>
</evidence>
<organism evidence="2 3">
    <name type="scientific">Paracoccus haematequi</name>
    <dbReference type="NCBI Taxonomy" id="2491866"/>
    <lineage>
        <taxon>Bacteria</taxon>
        <taxon>Pseudomonadati</taxon>
        <taxon>Pseudomonadota</taxon>
        <taxon>Alphaproteobacteria</taxon>
        <taxon>Rhodobacterales</taxon>
        <taxon>Paracoccaceae</taxon>
        <taxon>Paracoccus</taxon>
    </lineage>
</organism>
<sequence length="98" mass="10360">MDHSQHPRLLPDEMTDAVLTGATVYGPGDETVGTVSHVHGSGSSAQVVIDVGGFLGIGSKPVLVPVSDLDVMRDGDGVVHAVSRWDKEHLKALPEHRD</sequence>
<reference evidence="2 3" key="1">
    <citation type="submission" date="2018-12" db="EMBL/GenBank/DDBJ databases">
        <authorList>
            <person name="Criscuolo A."/>
        </authorList>
    </citation>
    <scope>NUCLEOTIDE SEQUENCE [LARGE SCALE GENOMIC DNA]</scope>
    <source>
        <strain evidence="2">ACIP1116241</strain>
    </source>
</reference>
<dbReference type="RefSeq" id="WP_126155928.1">
    <property type="nucleotide sequence ID" value="NZ_UZWE01000059.1"/>
</dbReference>
<dbReference type="AlphaFoldDB" id="A0A447IS67"/>
<dbReference type="InterPro" id="IPR011033">
    <property type="entry name" value="PRC_barrel-like_sf"/>
</dbReference>
<dbReference type="OrthoDB" id="7876889at2"/>
<protein>
    <submittedName>
        <fullName evidence="2">PRC-barrel domain protein</fullName>
    </submittedName>
</protein>
<keyword evidence="3" id="KW-1185">Reference proteome</keyword>
<dbReference type="SUPFAM" id="SSF50346">
    <property type="entry name" value="PRC-barrel domain"/>
    <property type="match status" value="1"/>
</dbReference>
<name>A0A447IS67_9RHOB</name>
<dbReference type="EMBL" id="UZWE01000059">
    <property type="protein sequence ID" value="VDS10337.1"/>
    <property type="molecule type" value="Genomic_DNA"/>
</dbReference>
<evidence type="ECO:0000313" key="2">
    <source>
        <dbReference type="EMBL" id="VDS10337.1"/>
    </source>
</evidence>
<gene>
    <name evidence="2" type="ORF">PARHAE_03551</name>
</gene>
<dbReference type="Proteomes" id="UP000270743">
    <property type="component" value="Unassembled WGS sequence"/>
</dbReference>
<dbReference type="InterPro" id="IPR027275">
    <property type="entry name" value="PRC-brl_dom"/>
</dbReference>
<proteinExistence type="predicted"/>
<dbReference type="Pfam" id="PF05239">
    <property type="entry name" value="PRC"/>
    <property type="match status" value="1"/>
</dbReference>
<feature type="domain" description="PRC-barrel" evidence="1">
    <location>
        <begin position="12"/>
        <end position="79"/>
    </location>
</feature>
<dbReference type="Gene3D" id="2.30.30.240">
    <property type="entry name" value="PRC-barrel domain"/>
    <property type="match status" value="1"/>
</dbReference>
<evidence type="ECO:0000313" key="3">
    <source>
        <dbReference type="Proteomes" id="UP000270743"/>
    </source>
</evidence>
<accession>A0A447IS67</accession>